<protein>
    <submittedName>
        <fullName evidence="1">Uncharacterized protein</fullName>
    </submittedName>
</protein>
<organism evidence="1 2">
    <name type="scientific">Kipferlia bialata</name>
    <dbReference type="NCBI Taxonomy" id="797122"/>
    <lineage>
        <taxon>Eukaryota</taxon>
        <taxon>Metamonada</taxon>
        <taxon>Carpediemonas-like organisms</taxon>
        <taxon>Kipferlia</taxon>
    </lineage>
</organism>
<accession>A0A9K3D6P1</accession>
<dbReference type="AlphaFoldDB" id="A0A9K3D6P1"/>
<comment type="caution">
    <text evidence="1">The sequence shown here is derived from an EMBL/GenBank/DDBJ whole genome shotgun (WGS) entry which is preliminary data.</text>
</comment>
<reference evidence="1 2" key="1">
    <citation type="journal article" date="2018" name="PLoS ONE">
        <title>The draft genome of Kipferlia bialata reveals reductive genome evolution in fornicate parasites.</title>
        <authorList>
            <person name="Tanifuji G."/>
            <person name="Takabayashi S."/>
            <person name="Kume K."/>
            <person name="Takagi M."/>
            <person name="Nakayama T."/>
            <person name="Kamikawa R."/>
            <person name="Inagaki Y."/>
            <person name="Hashimoto T."/>
        </authorList>
    </citation>
    <scope>NUCLEOTIDE SEQUENCE [LARGE SCALE GENOMIC DNA]</scope>
    <source>
        <strain evidence="1">NY0173</strain>
    </source>
</reference>
<dbReference type="EMBL" id="BDIP01005817">
    <property type="protein sequence ID" value="GIQ90144.1"/>
    <property type="molecule type" value="Genomic_DNA"/>
</dbReference>
<evidence type="ECO:0000313" key="1">
    <source>
        <dbReference type="EMBL" id="GIQ90144.1"/>
    </source>
</evidence>
<sequence>MTLEETGDTLELTGEDTNTGPVGNHWLCHVFKSGRRLYTLGPGTVLLLNPRMRTQIDSCYHNNVVYSPYYCRHRDFTHHHTTEWAVIGSDIHMIDTDSVEETACHSSFSMTTHKYSMNQEMPFEHANLALPTHKYTKHKEIPFEV</sequence>
<name>A0A9K3D6P1_9EUKA</name>
<dbReference type="Proteomes" id="UP000265618">
    <property type="component" value="Unassembled WGS sequence"/>
</dbReference>
<gene>
    <name evidence="1" type="ORF">KIPB_012822</name>
</gene>
<proteinExistence type="predicted"/>
<evidence type="ECO:0000313" key="2">
    <source>
        <dbReference type="Proteomes" id="UP000265618"/>
    </source>
</evidence>
<keyword evidence="2" id="KW-1185">Reference proteome</keyword>